<dbReference type="Gene3D" id="1.10.3210.10">
    <property type="entry name" value="Hypothetical protein af1432"/>
    <property type="match status" value="1"/>
</dbReference>
<sequence length="75" mass="8356">MKGVKKDCKRYVISSLLSLVVKGEDFIVFCFGKPVFDNARQHHERLDGSGYPDGLTDKEISKKVKSSLSVIVLTP</sequence>
<proteinExistence type="predicted"/>
<organism evidence="1">
    <name type="scientific">Proteinivorax tanatarense</name>
    <dbReference type="NCBI Taxonomy" id="1260629"/>
    <lineage>
        <taxon>Bacteria</taxon>
        <taxon>Bacillati</taxon>
        <taxon>Bacillota</taxon>
        <taxon>Clostridia</taxon>
        <taxon>Eubacteriales</taxon>
        <taxon>Proteinivoracaceae</taxon>
        <taxon>Proteinivorax</taxon>
    </lineage>
</organism>
<dbReference type="Pfam" id="PF13487">
    <property type="entry name" value="HD_5"/>
    <property type="match status" value="1"/>
</dbReference>
<dbReference type="EMBL" id="CP158367">
    <property type="protein sequence ID" value="XBX75864.1"/>
    <property type="molecule type" value="Genomic_DNA"/>
</dbReference>
<evidence type="ECO:0000313" key="1">
    <source>
        <dbReference type="EMBL" id="XBX75864.1"/>
    </source>
</evidence>
<dbReference type="AlphaFoldDB" id="A0AAU7VPH8"/>
<reference evidence="1" key="2">
    <citation type="submission" date="2024-06" db="EMBL/GenBank/DDBJ databases">
        <authorList>
            <person name="Petrova K.O."/>
            <person name="Toshchakov S.V."/>
            <person name="Boltjanskaja Y.V."/>
            <person name="Kevbrin V."/>
        </authorList>
    </citation>
    <scope>NUCLEOTIDE SEQUENCE</scope>
    <source>
        <strain evidence="1">Z-910T</strain>
    </source>
</reference>
<dbReference type="RefSeq" id="WP_350344600.1">
    <property type="nucleotide sequence ID" value="NZ_CP158367.1"/>
</dbReference>
<name>A0AAU7VPH8_9FIRM</name>
<gene>
    <name evidence="1" type="ORF">PRVXT_001024</name>
</gene>
<accession>A0AAU7VPH8</accession>
<reference evidence="1" key="1">
    <citation type="journal article" date="2013" name="Extremophiles">
        <title>Proteinivorax tanatarense gen. nov., sp. nov., an anaerobic, haloalkaliphilic, proteolytic bacterium isolated from a decaying algal bloom, and proposal of Proteinivoraceae fam. nov.</title>
        <authorList>
            <person name="Kevbrin V."/>
            <person name="Boltyanskaya Y."/>
            <person name="Zhilina T."/>
            <person name="Kolganova T."/>
            <person name="Lavrentjeva E."/>
            <person name="Kuznetsov B."/>
        </authorList>
    </citation>
    <scope>NUCLEOTIDE SEQUENCE</scope>
    <source>
        <strain evidence="1">Z-910T</strain>
    </source>
</reference>
<protein>
    <submittedName>
        <fullName evidence="1">HD domain-containing phosphohydrolase</fullName>
    </submittedName>
</protein>